<proteinExistence type="predicted"/>
<feature type="region of interest" description="Disordered" evidence="1">
    <location>
        <begin position="231"/>
        <end position="255"/>
    </location>
</feature>
<organism evidence="2">
    <name type="scientific">Hadaka virus 1</name>
    <dbReference type="NCBI Taxonomy" id="2703488"/>
    <lineage>
        <taxon>Viruses</taxon>
        <taxon>Riboviria</taxon>
        <taxon>Orthornavirae</taxon>
        <taxon>Pisuviricota</taxon>
        <taxon>Hadakaviridae</taxon>
        <taxon>Hadakavirus</taxon>
        <taxon>Hadakavirus nanga</taxon>
    </lineage>
</organism>
<evidence type="ECO:0000313" key="2">
    <source>
        <dbReference type="EMBL" id="BBU94041.1"/>
    </source>
</evidence>
<dbReference type="Proteomes" id="UP000887920">
    <property type="component" value="Genome"/>
</dbReference>
<evidence type="ECO:0000256" key="1">
    <source>
        <dbReference type="SAM" id="MobiDB-lite"/>
    </source>
</evidence>
<feature type="compositionally biased region" description="Low complexity" evidence="1">
    <location>
        <begin position="235"/>
        <end position="246"/>
    </location>
</feature>
<protein>
    <submittedName>
        <fullName evidence="2">Uncharacterized protein</fullName>
    </submittedName>
</protein>
<accession>A0A6J4BJQ1</accession>
<reference evidence="2" key="1">
    <citation type="journal article" date="2020" name="MBio">
        <title>Hadaka Virus 1: a Capsidless Eleven-Segmented Positive-Sense Single-Stranded RNA Virus from a Phytopathogenic Fungus, Fusarium oxysporum.</title>
        <authorList>
            <person name="Sato Y."/>
            <person name="Shamsi W."/>
            <person name="Jamal A."/>
            <person name="Bhatti M.F."/>
            <person name="Kondo H."/>
            <person name="Suzuki N."/>
        </authorList>
    </citation>
    <scope>NUCLEOTIDE SEQUENCE</scope>
    <source>
        <strain evidence="2">7n</strain>
    </source>
</reference>
<dbReference type="RefSeq" id="YP_010840280.1">
    <property type="nucleotide sequence ID" value="NC_078574.1"/>
</dbReference>
<feature type="region of interest" description="Disordered" evidence="1">
    <location>
        <begin position="173"/>
        <end position="196"/>
    </location>
</feature>
<dbReference type="GeneID" id="80557515"/>
<keyword evidence="3" id="KW-1185">Reference proteome</keyword>
<sequence>MFNRRQNANQKPRVRGGKQISPDAIAATLAGLPAVVTAVGDANSSLSARVDNIGSLSVTSGSLMTGMWKKQISDDAIDESAVQHDAMKLQAVAMLNAGSEQQGRAIANVMNDESLGEMGTEQYLNKLNAARYIGNTNPYAHQLLEDATRFRKVTPVSNYQVQADVHPPVQSMEKVTTGRVTEVPESVVPKGKPKRYNRRVVQTDVERERDSDSEWEDDVEVQRPVFVRGNRRSVSRVSPVGGSFRRPGVAPADGN</sequence>
<evidence type="ECO:0000313" key="3">
    <source>
        <dbReference type="Proteomes" id="UP000887920"/>
    </source>
</evidence>
<dbReference type="KEGG" id="vg:80557515"/>
<name>A0A6J4BJQ1_9VIRU</name>
<dbReference type="EMBL" id="LC519843">
    <property type="protein sequence ID" value="BBU94041.1"/>
    <property type="molecule type" value="Genomic_RNA"/>
</dbReference>